<keyword evidence="1" id="KW-0378">Hydrolase</keyword>
<dbReference type="InterPro" id="IPR013078">
    <property type="entry name" value="His_Pase_superF_clade-1"/>
</dbReference>
<sequence length="226" mass="25554">MTKEVTANTDAGTIRIFVVRHGRTDFNAQKIMQGHLDIDINDEGKVQAQKVGHYLKDIHFDNYITSDLIRCVNTSAPILEHQRVKEVITTSNLRERNMGPVQGMRIQDAIDQYGPDFRNLGEKEHELLARVESVWNQIFKKAVTENHMNVCVCTHGGVITGFINHLYNSRDYQLAEGLLKTDLKVPFNTSVAVIDLDKKTGSGTIQKFGVTEHLGGHFEVKNQLLR</sequence>
<dbReference type="Proteomes" id="UP000182259">
    <property type="component" value="Chromosome III"/>
</dbReference>
<evidence type="ECO:0000256" key="1">
    <source>
        <dbReference type="ARBA" id="ARBA00022801"/>
    </source>
</evidence>
<evidence type="ECO:0000313" key="4">
    <source>
        <dbReference type="EMBL" id="SGZ53133.1"/>
    </source>
</evidence>
<dbReference type="EMBL" id="LT635766">
    <property type="protein sequence ID" value="SGZ53133.1"/>
    <property type="molecule type" value="Genomic_DNA"/>
</dbReference>
<dbReference type="InterPro" id="IPR029033">
    <property type="entry name" value="His_PPase_superfam"/>
</dbReference>
<dbReference type="PANTHER" id="PTHR46517:SF1">
    <property type="entry name" value="FRUCTOSE-2,6-BISPHOSPHATASE TIGAR"/>
    <property type="match status" value="1"/>
</dbReference>
<dbReference type="Gene3D" id="3.40.50.1240">
    <property type="entry name" value="Phosphoglycerate mutase-like"/>
    <property type="match status" value="1"/>
</dbReference>
<feature type="active site" description="Tele-phosphohistidine intermediate" evidence="2">
    <location>
        <position position="21"/>
    </location>
</feature>
<name>A0A1L0G9L9_9ASCO</name>
<evidence type="ECO:0000256" key="2">
    <source>
        <dbReference type="PIRSR" id="PIRSR613078-1"/>
    </source>
</evidence>
<gene>
    <name evidence="4" type="ORF">SAMEA4029009_CIC11G00000005020</name>
</gene>
<protein>
    <submittedName>
        <fullName evidence="4">CIC11C00000005020</fullName>
    </submittedName>
</protein>
<dbReference type="CDD" id="cd07067">
    <property type="entry name" value="HP_PGM_like"/>
    <property type="match status" value="1"/>
</dbReference>
<dbReference type="Pfam" id="PF00300">
    <property type="entry name" value="His_Phos_1"/>
    <property type="match status" value="1"/>
</dbReference>
<feature type="binding site" evidence="3">
    <location>
        <position position="70"/>
    </location>
    <ligand>
        <name>substrate</name>
    </ligand>
</feature>
<reference evidence="4 5" key="1">
    <citation type="submission" date="2016-10" db="EMBL/GenBank/DDBJ databases">
        <authorList>
            <person name="de Groot N.N."/>
        </authorList>
    </citation>
    <scope>NUCLEOTIDE SEQUENCE [LARGE SCALE GENOMIC DNA]</scope>
    <source>
        <strain evidence="4 5">PYCC 4715</strain>
    </source>
</reference>
<dbReference type="GO" id="GO:0005829">
    <property type="term" value="C:cytosol"/>
    <property type="evidence" value="ECO:0007669"/>
    <property type="project" value="TreeGrafter"/>
</dbReference>
<dbReference type="GO" id="GO:0004331">
    <property type="term" value="F:fructose-2,6-bisphosphate 2-phosphatase activity"/>
    <property type="evidence" value="ECO:0007669"/>
    <property type="project" value="TreeGrafter"/>
</dbReference>
<proteinExistence type="predicted"/>
<organism evidence="4 5">
    <name type="scientific">Sungouiella intermedia</name>
    <dbReference type="NCBI Taxonomy" id="45354"/>
    <lineage>
        <taxon>Eukaryota</taxon>
        <taxon>Fungi</taxon>
        <taxon>Dikarya</taxon>
        <taxon>Ascomycota</taxon>
        <taxon>Saccharomycotina</taxon>
        <taxon>Pichiomycetes</taxon>
        <taxon>Metschnikowiaceae</taxon>
        <taxon>Sungouiella</taxon>
    </lineage>
</organism>
<dbReference type="GO" id="GO:0045820">
    <property type="term" value="P:negative regulation of glycolytic process"/>
    <property type="evidence" value="ECO:0007669"/>
    <property type="project" value="TreeGrafter"/>
</dbReference>
<dbReference type="PANTHER" id="PTHR46517">
    <property type="entry name" value="FRUCTOSE-2,6-BISPHOSPHATASE TIGAR"/>
    <property type="match status" value="1"/>
</dbReference>
<dbReference type="GO" id="GO:0043456">
    <property type="term" value="P:regulation of pentose-phosphate shunt"/>
    <property type="evidence" value="ECO:0007669"/>
    <property type="project" value="TreeGrafter"/>
</dbReference>
<accession>A0A1L0G9L9</accession>
<dbReference type="InterPro" id="IPR051695">
    <property type="entry name" value="Phosphoglycerate_Mutase"/>
</dbReference>
<feature type="active site" description="Proton donor/acceptor" evidence="2">
    <location>
        <position position="95"/>
    </location>
</feature>
<evidence type="ECO:0000256" key="3">
    <source>
        <dbReference type="PIRSR" id="PIRSR613078-2"/>
    </source>
</evidence>
<feature type="binding site" evidence="3">
    <location>
        <begin position="20"/>
        <end position="27"/>
    </location>
    <ligand>
        <name>substrate</name>
    </ligand>
</feature>
<dbReference type="SUPFAM" id="SSF53254">
    <property type="entry name" value="Phosphoglycerate mutase-like"/>
    <property type="match status" value="1"/>
</dbReference>
<dbReference type="AlphaFoldDB" id="A0A1L0G9L9"/>
<dbReference type="SMART" id="SM00855">
    <property type="entry name" value="PGAM"/>
    <property type="match status" value="1"/>
</dbReference>
<evidence type="ECO:0000313" key="5">
    <source>
        <dbReference type="Proteomes" id="UP000182259"/>
    </source>
</evidence>